<gene>
    <name evidence="3" type="ORF">F8568_027710</name>
</gene>
<dbReference type="AlphaFoldDB" id="A0A6I4MEF5"/>
<feature type="binding site" evidence="2">
    <location>
        <position position="202"/>
    </location>
    <ligand>
        <name>Zn(2+)</name>
        <dbReference type="ChEBI" id="CHEBI:29105"/>
        <label>1</label>
        <note>catalytic</note>
    </ligand>
</feature>
<keyword evidence="4" id="KW-1185">Reference proteome</keyword>
<dbReference type="Proteomes" id="UP000462055">
    <property type="component" value="Unassembled WGS sequence"/>
</dbReference>
<dbReference type="PANTHER" id="PTHR30304">
    <property type="entry name" value="D-TAGATOSE-1,6-BISPHOSPHATE ALDOLASE"/>
    <property type="match status" value="1"/>
</dbReference>
<keyword evidence="2" id="KW-0862">Zinc</keyword>
<feature type="binding site" evidence="2">
    <location>
        <position position="102"/>
    </location>
    <ligand>
        <name>Zn(2+)</name>
        <dbReference type="ChEBI" id="CHEBI:29105"/>
        <label>2</label>
    </ligand>
</feature>
<comment type="caution">
    <text evidence="3">The sequence shown here is derived from an EMBL/GenBank/DDBJ whole genome shotgun (WGS) entry which is preliminary data.</text>
</comment>
<dbReference type="PANTHER" id="PTHR30304:SF0">
    <property type="entry name" value="D-TAGATOSE-1,6-BISPHOSPHATE ALDOLASE SUBUNIT GATY-RELATED"/>
    <property type="match status" value="1"/>
</dbReference>
<dbReference type="EMBL" id="WBMS02000024">
    <property type="protein sequence ID" value="MWA04102.1"/>
    <property type="molecule type" value="Genomic_DNA"/>
</dbReference>
<protein>
    <submittedName>
        <fullName evidence="3">Fructose-bisphosphate aldolase</fullName>
    </submittedName>
</protein>
<name>A0A6I4MEF5_9ACTN</name>
<dbReference type="Gene3D" id="3.20.20.70">
    <property type="entry name" value="Aldolase class I"/>
    <property type="match status" value="1"/>
</dbReference>
<feature type="binding site" evidence="2">
    <location>
        <position position="132"/>
    </location>
    <ligand>
        <name>Zn(2+)</name>
        <dbReference type="ChEBI" id="CHEBI:29105"/>
        <label>2</label>
    </ligand>
</feature>
<evidence type="ECO:0000313" key="3">
    <source>
        <dbReference type="EMBL" id="MWA04102.1"/>
    </source>
</evidence>
<dbReference type="InterPro" id="IPR000771">
    <property type="entry name" value="FBA_II"/>
</dbReference>
<feature type="binding site" evidence="2">
    <location>
        <position position="81"/>
    </location>
    <ligand>
        <name>Zn(2+)</name>
        <dbReference type="ChEBI" id="CHEBI:29105"/>
        <label>1</label>
        <note>catalytic</note>
    </ligand>
</feature>
<dbReference type="RefSeq" id="WP_151596625.1">
    <property type="nucleotide sequence ID" value="NZ_WBMS02000024.1"/>
</dbReference>
<sequence>MPLVNTAELVRPGRGVAAFNVITLEHAEAIVAAAEETGRPVICQISQNAVRFHGGRLGPIAAGTRAVAEGSAARVALHLDHVTDEDLMRRAADHGFGSVMYDGSEHDYDENVARTSRAAGWAHERGLWLEAELGEVGGKDGAHAPGVRTDPGEAAAFVAATGVDALAVAVGSSHAMTERTAALDHDLIARLRDAVPVPLVLHGSSGVPDDELRRAVGQGMTKINIGTALNIAFTGAVRANLDRGVDPRRYLAPARDAMRERVAHLLEVIAPRPAESIGRLAC</sequence>
<dbReference type="GO" id="GO:0016832">
    <property type="term" value="F:aldehyde-lyase activity"/>
    <property type="evidence" value="ECO:0007669"/>
    <property type="project" value="InterPro"/>
</dbReference>
<reference evidence="3" key="1">
    <citation type="submission" date="2019-12" db="EMBL/GenBank/DDBJ databases">
        <title>Actinomadura physcomitrii sp. nov., a novel actinomycete isolated from moss [Physcomitrium sphaericum (Ludw) Fuernr].</title>
        <authorList>
            <person name="Zhuang X."/>
        </authorList>
    </citation>
    <scope>NUCLEOTIDE SEQUENCE [LARGE SCALE GENOMIC DNA]</scope>
    <source>
        <strain evidence="3">LD22</strain>
    </source>
</reference>
<organism evidence="3 4">
    <name type="scientific">Actinomadura physcomitrii</name>
    <dbReference type="NCBI Taxonomy" id="2650748"/>
    <lineage>
        <taxon>Bacteria</taxon>
        <taxon>Bacillati</taxon>
        <taxon>Actinomycetota</taxon>
        <taxon>Actinomycetes</taxon>
        <taxon>Streptosporangiales</taxon>
        <taxon>Thermomonosporaceae</taxon>
        <taxon>Actinomadura</taxon>
    </lineage>
</organism>
<dbReference type="Pfam" id="PF01116">
    <property type="entry name" value="F_bP_aldolase"/>
    <property type="match status" value="1"/>
</dbReference>
<dbReference type="PIRSF" id="PIRSF001359">
    <property type="entry name" value="F_bP_aldolase_II"/>
    <property type="match status" value="1"/>
</dbReference>
<feature type="active site" description="Proton donor" evidence="1">
    <location>
        <position position="80"/>
    </location>
</feature>
<proteinExistence type="predicted"/>
<comment type="cofactor">
    <cofactor evidence="2">
        <name>Zn(2+)</name>
        <dbReference type="ChEBI" id="CHEBI:29105"/>
    </cofactor>
    <text evidence="2">Binds 2 Zn(2+) ions per subunit. One is catalytic and the other provides a structural contribution.</text>
</comment>
<dbReference type="CDD" id="cd00947">
    <property type="entry name" value="TBP_aldolase_IIB"/>
    <property type="match status" value="1"/>
</dbReference>
<dbReference type="SUPFAM" id="SSF51569">
    <property type="entry name" value="Aldolase"/>
    <property type="match status" value="1"/>
</dbReference>
<evidence type="ECO:0000256" key="1">
    <source>
        <dbReference type="PIRSR" id="PIRSR001359-1"/>
    </source>
</evidence>
<evidence type="ECO:0000256" key="2">
    <source>
        <dbReference type="PIRSR" id="PIRSR001359-3"/>
    </source>
</evidence>
<keyword evidence="2" id="KW-0479">Metal-binding</keyword>
<dbReference type="GO" id="GO:0008270">
    <property type="term" value="F:zinc ion binding"/>
    <property type="evidence" value="ECO:0007669"/>
    <property type="project" value="InterPro"/>
</dbReference>
<accession>A0A6I4MEF5</accession>
<dbReference type="GO" id="GO:0005975">
    <property type="term" value="P:carbohydrate metabolic process"/>
    <property type="evidence" value="ECO:0007669"/>
    <property type="project" value="InterPro"/>
</dbReference>
<dbReference type="InterPro" id="IPR013785">
    <property type="entry name" value="Aldolase_TIM"/>
</dbReference>
<dbReference type="InterPro" id="IPR050246">
    <property type="entry name" value="Class_II_FBP_aldolase"/>
</dbReference>
<evidence type="ECO:0000313" key="4">
    <source>
        <dbReference type="Proteomes" id="UP000462055"/>
    </source>
</evidence>
<feature type="binding site" evidence="2">
    <location>
        <position position="174"/>
    </location>
    <ligand>
        <name>Zn(2+)</name>
        <dbReference type="ChEBI" id="CHEBI:29105"/>
        <label>1</label>
        <note>catalytic</note>
    </ligand>
</feature>